<reference evidence="4 5" key="1">
    <citation type="journal article" date="2014" name="Int. J. Syst. Evol. Microbiol.">
        <title>Streptomyces hoynatensis sp. nov., isolated from deep marine sediment.</title>
        <authorList>
            <person name="Veyisoglu A."/>
            <person name="Sahin N."/>
        </authorList>
    </citation>
    <scope>NUCLEOTIDE SEQUENCE [LARGE SCALE GENOMIC DNA]</scope>
    <source>
        <strain evidence="4 5">KCTC 29097</strain>
    </source>
</reference>
<evidence type="ECO:0000256" key="1">
    <source>
        <dbReference type="ARBA" id="ARBA00022527"/>
    </source>
</evidence>
<name>A0A3A9Z735_9ACTN</name>
<evidence type="ECO:0000259" key="3">
    <source>
        <dbReference type="Pfam" id="PF13581"/>
    </source>
</evidence>
<proteinExistence type="predicted"/>
<organism evidence="4 5">
    <name type="scientific">Streptomyces hoynatensis</name>
    <dbReference type="NCBI Taxonomy" id="1141874"/>
    <lineage>
        <taxon>Bacteria</taxon>
        <taxon>Bacillati</taxon>
        <taxon>Actinomycetota</taxon>
        <taxon>Actinomycetes</taxon>
        <taxon>Kitasatosporales</taxon>
        <taxon>Streptomycetaceae</taxon>
        <taxon>Streptomyces</taxon>
    </lineage>
</organism>
<keyword evidence="1" id="KW-0723">Serine/threonine-protein kinase</keyword>
<dbReference type="EMBL" id="RBAL01000004">
    <property type="protein sequence ID" value="RKN44073.1"/>
    <property type="molecule type" value="Genomic_DNA"/>
</dbReference>
<sequence length="149" mass="16369">MSPLHGTTPLPGQRAAAPRTQTPRERFELPAVPSSVATARHLTRRLLDRWGLPQATHDTAELVVSELVTNAVVHTPSRRVACRIEFRGDRLRIEVTDEGQGLDGHVPRRAEAHEECGRGLLLLDALSVRWGAVSAEGVDGCTVWAEIWT</sequence>
<dbReference type="PANTHER" id="PTHR35526:SF3">
    <property type="entry name" value="ANTI-SIGMA-F FACTOR RSBW"/>
    <property type="match status" value="1"/>
</dbReference>
<dbReference type="SUPFAM" id="SSF55874">
    <property type="entry name" value="ATPase domain of HSP90 chaperone/DNA topoisomerase II/histidine kinase"/>
    <property type="match status" value="1"/>
</dbReference>
<feature type="domain" description="Histidine kinase/HSP90-like ATPase" evidence="3">
    <location>
        <begin position="29"/>
        <end position="128"/>
    </location>
</feature>
<gene>
    <name evidence="4" type="ORF">D7294_09055</name>
</gene>
<dbReference type="RefSeq" id="WP_120677900.1">
    <property type="nucleotide sequence ID" value="NZ_RBAL01000004.1"/>
</dbReference>
<evidence type="ECO:0000256" key="2">
    <source>
        <dbReference type="SAM" id="MobiDB-lite"/>
    </source>
</evidence>
<protein>
    <submittedName>
        <fullName evidence="4">ATP-binding protein</fullName>
    </submittedName>
</protein>
<feature type="region of interest" description="Disordered" evidence="2">
    <location>
        <begin position="1"/>
        <end position="24"/>
    </location>
</feature>
<dbReference type="GO" id="GO:0005524">
    <property type="term" value="F:ATP binding"/>
    <property type="evidence" value="ECO:0007669"/>
    <property type="project" value="UniProtKB-KW"/>
</dbReference>
<dbReference type="AlphaFoldDB" id="A0A3A9Z735"/>
<dbReference type="InterPro" id="IPR050267">
    <property type="entry name" value="Anti-sigma-factor_SerPK"/>
</dbReference>
<dbReference type="Proteomes" id="UP000272474">
    <property type="component" value="Unassembled WGS sequence"/>
</dbReference>
<evidence type="ECO:0000313" key="5">
    <source>
        <dbReference type="Proteomes" id="UP000272474"/>
    </source>
</evidence>
<dbReference type="Gene3D" id="3.30.565.10">
    <property type="entry name" value="Histidine kinase-like ATPase, C-terminal domain"/>
    <property type="match status" value="1"/>
</dbReference>
<dbReference type="InterPro" id="IPR036890">
    <property type="entry name" value="HATPase_C_sf"/>
</dbReference>
<dbReference type="GO" id="GO:0004674">
    <property type="term" value="F:protein serine/threonine kinase activity"/>
    <property type="evidence" value="ECO:0007669"/>
    <property type="project" value="UniProtKB-KW"/>
</dbReference>
<dbReference type="Pfam" id="PF13581">
    <property type="entry name" value="HATPase_c_2"/>
    <property type="match status" value="1"/>
</dbReference>
<accession>A0A3A9Z735</accession>
<keyword evidence="1" id="KW-0418">Kinase</keyword>
<dbReference type="CDD" id="cd16936">
    <property type="entry name" value="HATPase_RsbW-like"/>
    <property type="match status" value="1"/>
</dbReference>
<dbReference type="OrthoDB" id="3852691at2"/>
<dbReference type="PANTHER" id="PTHR35526">
    <property type="entry name" value="ANTI-SIGMA-F FACTOR RSBW-RELATED"/>
    <property type="match status" value="1"/>
</dbReference>
<dbReference type="InterPro" id="IPR003594">
    <property type="entry name" value="HATPase_dom"/>
</dbReference>
<keyword evidence="4" id="KW-0067">ATP-binding</keyword>
<evidence type="ECO:0000313" key="4">
    <source>
        <dbReference type="EMBL" id="RKN44073.1"/>
    </source>
</evidence>
<keyword evidence="4" id="KW-0547">Nucleotide-binding</keyword>
<keyword evidence="1" id="KW-0808">Transferase</keyword>
<keyword evidence="5" id="KW-1185">Reference proteome</keyword>
<comment type="caution">
    <text evidence="4">The sequence shown here is derived from an EMBL/GenBank/DDBJ whole genome shotgun (WGS) entry which is preliminary data.</text>
</comment>